<proteinExistence type="predicted"/>
<dbReference type="EMBL" id="CADCTK010000216">
    <property type="protein sequence ID" value="CAA9230559.1"/>
    <property type="molecule type" value="Genomic_DNA"/>
</dbReference>
<reference evidence="1" key="1">
    <citation type="submission" date="2020-02" db="EMBL/GenBank/DDBJ databases">
        <authorList>
            <person name="Meier V. D."/>
        </authorList>
    </citation>
    <scope>NUCLEOTIDE SEQUENCE</scope>
    <source>
        <strain evidence="1">AVDCRST_MAG26</strain>
    </source>
</reference>
<sequence>MDYDALDDYCKQRGELWTNIRRRRLRPPSPRVFNPVGMCKTSKEYCR</sequence>
<gene>
    <name evidence="1" type="ORF">AVDCRST_MAG26-946</name>
</gene>
<protein>
    <submittedName>
        <fullName evidence="1">Uncharacterized protein</fullName>
    </submittedName>
</protein>
<name>A0A6J4HQC7_9CHLR</name>
<organism evidence="1">
    <name type="scientific">uncultured Chloroflexia bacterium</name>
    <dbReference type="NCBI Taxonomy" id="1672391"/>
    <lineage>
        <taxon>Bacteria</taxon>
        <taxon>Bacillati</taxon>
        <taxon>Chloroflexota</taxon>
        <taxon>Chloroflexia</taxon>
        <taxon>environmental samples</taxon>
    </lineage>
</organism>
<dbReference type="AlphaFoldDB" id="A0A6J4HQC7"/>
<evidence type="ECO:0000313" key="1">
    <source>
        <dbReference type="EMBL" id="CAA9230559.1"/>
    </source>
</evidence>
<accession>A0A6J4HQC7</accession>